<organism evidence="1 2">
    <name type="scientific">Methanospirillum lacunae</name>
    <dbReference type="NCBI Taxonomy" id="668570"/>
    <lineage>
        <taxon>Archaea</taxon>
        <taxon>Methanobacteriati</taxon>
        <taxon>Methanobacteriota</taxon>
        <taxon>Stenosarchaea group</taxon>
        <taxon>Methanomicrobia</taxon>
        <taxon>Methanomicrobiales</taxon>
        <taxon>Methanospirillaceae</taxon>
        <taxon>Methanospirillum</taxon>
    </lineage>
</organism>
<evidence type="ECO:0000313" key="2">
    <source>
        <dbReference type="Proteomes" id="UP000245657"/>
    </source>
</evidence>
<gene>
    <name evidence="1" type="ORF">DK846_05275</name>
</gene>
<reference evidence="1 2" key="1">
    <citation type="submission" date="2018-05" db="EMBL/GenBank/DDBJ databases">
        <title>Draft genome of Methanospirillum lacunae Ki8-1.</title>
        <authorList>
            <person name="Dueholm M.S."/>
            <person name="Nielsen P.H."/>
            <person name="Bakmann L.F."/>
            <person name="Otzen D.E."/>
        </authorList>
    </citation>
    <scope>NUCLEOTIDE SEQUENCE [LARGE SCALE GENOMIC DNA]</scope>
    <source>
        <strain evidence="1 2">Ki8-1</strain>
    </source>
</reference>
<dbReference type="AlphaFoldDB" id="A0A2V2N676"/>
<dbReference type="OrthoDB" id="379954at2157"/>
<name>A0A2V2N676_9EURY</name>
<dbReference type="RefSeq" id="WP_109967890.1">
    <property type="nucleotide sequence ID" value="NZ_QGMY01000003.1"/>
</dbReference>
<dbReference type="Proteomes" id="UP000245657">
    <property type="component" value="Unassembled WGS sequence"/>
</dbReference>
<sequence>MSEQQYSISGHPITDTRMKKTIRTADGKWLDINPDTDVNIIRQPRNVTRTGTDFAHGEDLYLTTDTHNVRHYYVISWVAEGRSTKESYRTLTEEQKDTFIRDHVHRAGKIGLDPDVADHIEKLFPGFLKRK</sequence>
<proteinExistence type="predicted"/>
<evidence type="ECO:0000313" key="1">
    <source>
        <dbReference type="EMBL" id="PWR73236.1"/>
    </source>
</evidence>
<protein>
    <submittedName>
        <fullName evidence="1">Uncharacterized protein</fullName>
    </submittedName>
</protein>
<keyword evidence="2" id="KW-1185">Reference proteome</keyword>
<comment type="caution">
    <text evidence="1">The sequence shown here is derived from an EMBL/GenBank/DDBJ whole genome shotgun (WGS) entry which is preliminary data.</text>
</comment>
<accession>A0A2V2N676</accession>
<dbReference type="EMBL" id="QGMY01000003">
    <property type="protein sequence ID" value="PWR73236.1"/>
    <property type="molecule type" value="Genomic_DNA"/>
</dbReference>